<evidence type="ECO:0000313" key="2">
    <source>
        <dbReference type="EMBL" id="QGU05126.1"/>
    </source>
</evidence>
<dbReference type="Pfam" id="PF12728">
    <property type="entry name" value="HTH_17"/>
    <property type="match status" value="1"/>
</dbReference>
<proteinExistence type="predicted"/>
<protein>
    <submittedName>
        <fullName evidence="2">Helix-turn-helix domain protein</fullName>
    </submittedName>
</protein>
<dbReference type="KEGG" id="ccoe:CETAM_09375"/>
<evidence type="ECO:0000259" key="1">
    <source>
        <dbReference type="Pfam" id="PF12728"/>
    </source>
</evidence>
<dbReference type="AlphaFoldDB" id="A0A6B8W2H6"/>
<dbReference type="SUPFAM" id="SSF46955">
    <property type="entry name" value="Putative DNA-binding domain"/>
    <property type="match status" value="1"/>
</dbReference>
<organism evidence="2 3">
    <name type="scientific">Corynebacterium comes</name>
    <dbReference type="NCBI Taxonomy" id="2675218"/>
    <lineage>
        <taxon>Bacteria</taxon>
        <taxon>Bacillati</taxon>
        <taxon>Actinomycetota</taxon>
        <taxon>Actinomycetes</taxon>
        <taxon>Mycobacteriales</taxon>
        <taxon>Corynebacteriaceae</taxon>
        <taxon>Corynebacterium</taxon>
    </lineage>
</organism>
<gene>
    <name evidence="2" type="ORF">CETAM_09375</name>
</gene>
<name>A0A6B8W2H6_9CORY</name>
<accession>A0A6B8W2H6</accession>
<dbReference type="Proteomes" id="UP000425178">
    <property type="component" value="Chromosome"/>
</dbReference>
<keyword evidence="3" id="KW-1185">Reference proteome</keyword>
<dbReference type="InterPro" id="IPR041657">
    <property type="entry name" value="HTH_17"/>
</dbReference>
<dbReference type="EMBL" id="CP046453">
    <property type="protein sequence ID" value="QGU05126.1"/>
    <property type="molecule type" value="Genomic_DNA"/>
</dbReference>
<sequence length="61" mass="6852">MSEMLTTTKTAEILGITTRTLHEWRANGTGPSYVRYSAKTVKYPENELNEWIAARHVKAGA</sequence>
<dbReference type="RefSeq" id="WP_197085715.1">
    <property type="nucleotide sequence ID" value="NZ_CP046453.1"/>
</dbReference>
<dbReference type="InterPro" id="IPR009061">
    <property type="entry name" value="DNA-bd_dom_put_sf"/>
</dbReference>
<feature type="domain" description="Helix-turn-helix" evidence="1">
    <location>
        <begin position="4"/>
        <end position="55"/>
    </location>
</feature>
<reference evidence="2 3" key="1">
    <citation type="journal article" date="2021" name="Int. J. Syst. Evol. Microbiol.">
        <title>Classification of three corynebacterial strains isolated from a small paddock in North Rhine-Westphalia: proposal of &lt;i&gt;Corynebacterium kalinowskii&lt;/i&gt; sp. nov., &lt;i&gt;Corynebacterium comes&lt;/i&gt; sp. nov. and &lt;i&gt;Corynebacterium occultum&lt;/i&gt; sp. nov.</title>
        <authorList>
            <person name="Schaffert L."/>
            <person name="Ruwe M."/>
            <person name="Milse J."/>
            <person name="Hanuschka K."/>
            <person name="Ortseifen V."/>
            <person name="Droste J."/>
            <person name="Brandt D."/>
            <person name="Schl L."/>
            <person name="Kutter Y."/>
            <person name="Vinke S."/>
            <person name="Vieh P."/>
            <person name="Jacob L."/>
            <person name="L N.C."/>
            <person name="Schulte-Berndt E."/>
            <person name="Hain C."/>
            <person name="Linder M."/>
            <person name="Schmidt P."/>
            <person name="Wollenschl L."/>
            <person name="Luttermann T."/>
            <person name="Thieme E."/>
            <person name="Hassa J."/>
            <person name="Haak M."/>
            <person name="Wittchen M."/>
            <person name="Mentz A."/>
            <person name="Persicke M."/>
            <person name="Busche T."/>
            <person name="R C."/>
        </authorList>
    </citation>
    <scope>NUCLEOTIDE SEQUENCE [LARGE SCALE GENOMIC DNA]</scope>
    <source>
        <strain evidence="2 3">2019</strain>
    </source>
</reference>
<evidence type="ECO:0000313" key="3">
    <source>
        <dbReference type="Proteomes" id="UP000425178"/>
    </source>
</evidence>